<dbReference type="Proteomes" id="UP000633136">
    <property type="component" value="Unassembled WGS sequence"/>
</dbReference>
<sequence>MEVDPEVQSAYGKQADEYAAVLGAVDQMHPDDSDHIRIWGRRIVGPVLDIGCGPGHWTDFLHRAGADIRGVDPVPEFTAYARGEFPGVDFRTASLNSTGADTATLAGVLCWYSLIHIPPQQMGFSLTQIHRLLRPGGELLVGFFRHPRTDRFEHAITPAYRWSVDHFAGELHAADFTICDIHQRADPDARPHASIRAIKPRVR</sequence>
<reference evidence="5" key="2">
    <citation type="submission" date="2020-09" db="EMBL/GenBank/DDBJ databases">
        <authorList>
            <person name="Sun Q."/>
            <person name="Zhou Y."/>
        </authorList>
    </citation>
    <scope>NUCLEOTIDE SEQUENCE</scope>
    <source>
        <strain evidence="5">CGMCC 1.15388</strain>
    </source>
</reference>
<keyword evidence="3" id="KW-0949">S-adenosyl-L-methionine</keyword>
<dbReference type="CDD" id="cd02440">
    <property type="entry name" value="AdoMet_MTases"/>
    <property type="match status" value="1"/>
</dbReference>
<accession>A0A917EPC3</accession>
<dbReference type="InterPro" id="IPR029063">
    <property type="entry name" value="SAM-dependent_MTases_sf"/>
</dbReference>
<organism evidence="5 6">
    <name type="scientific">Nesterenkonia cremea</name>
    <dbReference type="NCBI Taxonomy" id="1882340"/>
    <lineage>
        <taxon>Bacteria</taxon>
        <taxon>Bacillati</taxon>
        <taxon>Actinomycetota</taxon>
        <taxon>Actinomycetes</taxon>
        <taxon>Micrococcales</taxon>
        <taxon>Micrococcaceae</taxon>
        <taxon>Nesterenkonia</taxon>
    </lineage>
</organism>
<dbReference type="PANTHER" id="PTHR43464">
    <property type="entry name" value="METHYLTRANSFERASE"/>
    <property type="match status" value="1"/>
</dbReference>
<dbReference type="AlphaFoldDB" id="A0A917EPC3"/>
<reference evidence="5" key="1">
    <citation type="journal article" date="2014" name="Int. J. Syst. Evol. Microbiol.">
        <title>Complete genome sequence of Corynebacterium casei LMG S-19264T (=DSM 44701T), isolated from a smear-ripened cheese.</title>
        <authorList>
            <consortium name="US DOE Joint Genome Institute (JGI-PGF)"/>
            <person name="Walter F."/>
            <person name="Albersmeier A."/>
            <person name="Kalinowski J."/>
            <person name="Ruckert C."/>
        </authorList>
    </citation>
    <scope>NUCLEOTIDE SEQUENCE</scope>
    <source>
        <strain evidence="5">CGMCC 1.15388</strain>
    </source>
</reference>
<dbReference type="Gene3D" id="3.40.50.150">
    <property type="entry name" value="Vaccinia Virus protein VP39"/>
    <property type="match status" value="1"/>
</dbReference>
<dbReference type="RefSeq" id="WP_188682684.1">
    <property type="nucleotide sequence ID" value="NZ_BMIS01000002.1"/>
</dbReference>
<evidence type="ECO:0000256" key="1">
    <source>
        <dbReference type="ARBA" id="ARBA00022603"/>
    </source>
</evidence>
<keyword evidence="1 5" id="KW-0489">Methyltransferase</keyword>
<name>A0A917EPC3_9MICC</name>
<keyword evidence="6" id="KW-1185">Reference proteome</keyword>
<dbReference type="GO" id="GO:0010420">
    <property type="term" value="F:polyprenyldihydroxybenzoate methyltransferase activity"/>
    <property type="evidence" value="ECO:0007669"/>
    <property type="project" value="TreeGrafter"/>
</dbReference>
<comment type="caution">
    <text evidence="5">The sequence shown here is derived from an EMBL/GenBank/DDBJ whole genome shotgun (WGS) entry which is preliminary data.</text>
</comment>
<dbReference type="InterPro" id="IPR041698">
    <property type="entry name" value="Methyltransf_25"/>
</dbReference>
<dbReference type="Pfam" id="PF13649">
    <property type="entry name" value="Methyltransf_25"/>
    <property type="match status" value="1"/>
</dbReference>
<dbReference type="PANTHER" id="PTHR43464:SF19">
    <property type="entry name" value="UBIQUINONE BIOSYNTHESIS O-METHYLTRANSFERASE, MITOCHONDRIAL"/>
    <property type="match status" value="1"/>
</dbReference>
<dbReference type="EMBL" id="BMIS01000002">
    <property type="protein sequence ID" value="GGE62084.1"/>
    <property type="molecule type" value="Genomic_DNA"/>
</dbReference>
<feature type="domain" description="Methyltransferase" evidence="4">
    <location>
        <begin position="47"/>
        <end position="137"/>
    </location>
</feature>
<dbReference type="GO" id="GO:0032259">
    <property type="term" value="P:methylation"/>
    <property type="evidence" value="ECO:0007669"/>
    <property type="project" value="UniProtKB-KW"/>
</dbReference>
<evidence type="ECO:0000259" key="4">
    <source>
        <dbReference type="Pfam" id="PF13649"/>
    </source>
</evidence>
<evidence type="ECO:0000313" key="5">
    <source>
        <dbReference type="EMBL" id="GGE62084.1"/>
    </source>
</evidence>
<keyword evidence="2" id="KW-0808">Transferase</keyword>
<evidence type="ECO:0000256" key="2">
    <source>
        <dbReference type="ARBA" id="ARBA00022679"/>
    </source>
</evidence>
<gene>
    <name evidence="5" type="ORF">GCM10011401_06360</name>
</gene>
<protein>
    <submittedName>
        <fullName evidence="5">Methyltransferase</fullName>
    </submittedName>
</protein>
<evidence type="ECO:0000256" key="3">
    <source>
        <dbReference type="ARBA" id="ARBA00022691"/>
    </source>
</evidence>
<evidence type="ECO:0000313" key="6">
    <source>
        <dbReference type="Proteomes" id="UP000633136"/>
    </source>
</evidence>
<proteinExistence type="predicted"/>
<dbReference type="SUPFAM" id="SSF53335">
    <property type="entry name" value="S-adenosyl-L-methionine-dependent methyltransferases"/>
    <property type="match status" value="1"/>
</dbReference>